<dbReference type="GeneID" id="38666721"/>
<reference evidence="4" key="2">
    <citation type="submission" date="2018-04" db="EMBL/GenBank/DDBJ databases">
        <title>Complete genome sequence of Sulfodiicoccus acidiphilus strain HS-1.</title>
        <authorList>
            <person name="Sakai H.D."/>
            <person name="Kurosawa N."/>
        </authorList>
    </citation>
    <scope>NUCLEOTIDE SEQUENCE [LARGE SCALE GENOMIC DNA]</scope>
    <source>
        <strain evidence="4">HS-1</strain>
    </source>
</reference>
<accession>A0A348B3R6</accession>
<gene>
    <name evidence="3" type="ORF">GCM10007116_21180</name>
    <name evidence="2" type="ORF">HS1genome_1207</name>
</gene>
<organism evidence="2 4">
    <name type="scientific">Sulfodiicoccus acidiphilus</name>
    <dbReference type="NCBI Taxonomy" id="1670455"/>
    <lineage>
        <taxon>Archaea</taxon>
        <taxon>Thermoproteota</taxon>
        <taxon>Thermoprotei</taxon>
        <taxon>Sulfolobales</taxon>
        <taxon>Sulfolobaceae</taxon>
        <taxon>Sulfodiicoccus</taxon>
    </lineage>
</organism>
<dbReference type="InterPro" id="IPR013603">
    <property type="entry name" value="TRASH_TR_C_prok"/>
</dbReference>
<feature type="domain" description="TRASH" evidence="1">
    <location>
        <begin position="128"/>
        <end position="164"/>
    </location>
</feature>
<keyword evidence="4" id="KW-1185">Reference proteome</keyword>
<dbReference type="InterPro" id="IPR036388">
    <property type="entry name" value="WH-like_DNA-bd_sf"/>
</dbReference>
<reference evidence="3" key="1">
    <citation type="journal article" date="2014" name="Int. J. Syst. Evol. Microbiol.">
        <title>Complete genome sequence of Corynebacterium casei LMG S-19264T (=DSM 44701T), isolated from a smear-ripened cheese.</title>
        <authorList>
            <consortium name="US DOE Joint Genome Institute (JGI-PGF)"/>
            <person name="Walter F."/>
            <person name="Albersmeier A."/>
            <person name="Kalinowski J."/>
            <person name="Ruckert C."/>
        </authorList>
    </citation>
    <scope>NUCLEOTIDE SEQUENCE</scope>
    <source>
        <strain evidence="3">JCM 31740</strain>
    </source>
</reference>
<dbReference type="SMART" id="SM00746">
    <property type="entry name" value="TRASH"/>
    <property type="match status" value="1"/>
</dbReference>
<dbReference type="KEGG" id="sacd:HS1genome_1207"/>
<evidence type="ECO:0000313" key="4">
    <source>
        <dbReference type="Proteomes" id="UP000276741"/>
    </source>
</evidence>
<proteinExistence type="predicted"/>
<dbReference type="Gene3D" id="1.10.10.10">
    <property type="entry name" value="Winged helix-like DNA-binding domain superfamily/Winged helix DNA-binding domain"/>
    <property type="match status" value="1"/>
</dbReference>
<protein>
    <recommendedName>
        <fullName evidence="1">TRASH domain-containing protein</fullName>
    </recommendedName>
</protein>
<evidence type="ECO:0000259" key="1">
    <source>
        <dbReference type="SMART" id="SM00746"/>
    </source>
</evidence>
<dbReference type="Pfam" id="PF08394">
    <property type="entry name" value="Arc_trans_TRASH"/>
    <property type="match status" value="1"/>
</dbReference>
<dbReference type="AlphaFoldDB" id="A0A348B3R6"/>
<reference evidence="3" key="4">
    <citation type="submission" date="2020-09" db="EMBL/GenBank/DDBJ databases">
        <authorList>
            <person name="Sun Q."/>
            <person name="Ohkuma M."/>
        </authorList>
    </citation>
    <scope>NUCLEOTIDE SEQUENCE</scope>
    <source>
        <strain evidence="3">JCM 31740</strain>
    </source>
</reference>
<dbReference type="InterPro" id="IPR036390">
    <property type="entry name" value="WH_DNA-bd_sf"/>
</dbReference>
<dbReference type="EMBL" id="AP018553">
    <property type="protein sequence ID" value="BBD72818.1"/>
    <property type="molecule type" value="Genomic_DNA"/>
</dbReference>
<dbReference type="Proteomes" id="UP000616143">
    <property type="component" value="Unassembled WGS sequence"/>
</dbReference>
<reference evidence="2" key="3">
    <citation type="journal article" date="2019" name="BMC Res. Notes">
        <title>Complete genome sequence of the Sulfodiicoccus acidiphilus strain HS-1T, the first crenarchaeon that lacks polB3, isolated from an acidic hot spring in Ohwaku-dani, Hakone, Japan.</title>
        <authorList>
            <person name="Sakai H.D."/>
            <person name="Kurosawa N."/>
        </authorList>
    </citation>
    <scope>NUCLEOTIDE SEQUENCE</scope>
    <source>
        <strain evidence="2">HS-1</strain>
    </source>
</reference>
<evidence type="ECO:0000313" key="3">
    <source>
        <dbReference type="EMBL" id="GGU04255.1"/>
    </source>
</evidence>
<dbReference type="InterPro" id="IPR013196">
    <property type="entry name" value="HTH_11"/>
</dbReference>
<dbReference type="EMBL" id="BMQS01000028">
    <property type="protein sequence ID" value="GGU04255.1"/>
    <property type="molecule type" value="Genomic_DNA"/>
</dbReference>
<dbReference type="Proteomes" id="UP000276741">
    <property type="component" value="Chromosome"/>
</dbReference>
<dbReference type="OrthoDB" id="33200at2157"/>
<dbReference type="InterPro" id="IPR011017">
    <property type="entry name" value="TRASH_dom"/>
</dbReference>
<dbReference type="Pfam" id="PF08279">
    <property type="entry name" value="HTH_11"/>
    <property type="match status" value="1"/>
</dbReference>
<evidence type="ECO:0000313" key="2">
    <source>
        <dbReference type="EMBL" id="BBD72818.1"/>
    </source>
</evidence>
<sequence>MGNNDEVEVSELEQRAIEVLRNDSRIPLRKLAQELNVSRSTAARVISALKKKGIKFTVNVPEPGFVAFVIIESKVSSEAYRAIDGRVVNLIRAKTLEELTEKLGKIKGKRAVIVARQESGFALAGLSCDYCGGKIRGDPLTYRRGRKVFYLCCRTCLSEIRSKYSHRSKNIKTK</sequence>
<dbReference type="SUPFAM" id="SSF46785">
    <property type="entry name" value="Winged helix' DNA-binding domain"/>
    <property type="match status" value="1"/>
</dbReference>
<dbReference type="RefSeq" id="WP_126450042.1">
    <property type="nucleotide sequence ID" value="NZ_AP018553.1"/>
</dbReference>
<name>A0A348B3R6_9CREN</name>